<dbReference type="PANTHER" id="PTHR11361:SF34">
    <property type="entry name" value="DNA MISMATCH REPAIR PROTEIN MSH1, MITOCHONDRIAL"/>
    <property type="match status" value="1"/>
</dbReference>
<evidence type="ECO:0000256" key="3">
    <source>
        <dbReference type="ARBA" id="ARBA00022763"/>
    </source>
</evidence>
<dbReference type="SUPFAM" id="SSF48334">
    <property type="entry name" value="DNA repair protein MutS, domain III"/>
    <property type="match status" value="1"/>
</dbReference>
<feature type="binding site" evidence="7">
    <location>
        <begin position="614"/>
        <end position="621"/>
    </location>
    <ligand>
        <name>ATP</name>
        <dbReference type="ChEBI" id="CHEBI:30616"/>
    </ligand>
</feature>
<dbReference type="Gene3D" id="3.30.420.110">
    <property type="entry name" value="MutS, connector domain"/>
    <property type="match status" value="1"/>
</dbReference>
<name>A0ABT4D7G1_9CLOT</name>
<dbReference type="Pfam" id="PF05188">
    <property type="entry name" value="MutS_II"/>
    <property type="match status" value="1"/>
</dbReference>
<dbReference type="Pfam" id="PF05190">
    <property type="entry name" value="MutS_IV"/>
    <property type="match status" value="1"/>
</dbReference>
<dbReference type="RefSeq" id="WP_268060644.1">
    <property type="nucleotide sequence ID" value="NZ_JAPQFJ010000005.1"/>
</dbReference>
<keyword evidence="4 7" id="KW-0067">ATP-binding</keyword>
<keyword evidence="6 7" id="KW-0234">DNA repair</keyword>
<evidence type="ECO:0000256" key="7">
    <source>
        <dbReference type="HAMAP-Rule" id="MF_00096"/>
    </source>
</evidence>
<dbReference type="PIRSF" id="PIRSF037677">
    <property type="entry name" value="DNA_mis_repair_Msh6"/>
    <property type="match status" value="1"/>
</dbReference>
<sequence>MGLTPMMQQYLEVKDRNKDCIIFFRLGDFYEMFFDDAEIAARELELVLTGRDCGLEKRAPMCGIPYHSANSYITRLVNKGYKIAICEQLEDPSKCKGLVKRDVIKIITPGTYSDSNFLEETKNNYVMSLFIENDKVAMSFADISTGDFQCTFSDYDITTVLDEISKYTPKEIIIQDNINTKLLQSIKERFQVSFTSRPIDYFNDNAEENLKRQFKNFSSINFDIVLLQSCNGLLNYILDTQKTILTHIDTIEYYHIIDYLSIDINSRKNLELTETLRDKSKKGSLLWVIDKTNTAMGGRLLRKWVEQPLIQKNSIDKRLNSVQEIIEKNYLYEELKEQLMDIYDIERLAGKVSSKSVNAKELLSLKNSIGKIPKVKDLLKGFDSSLLKEIYNKLDCLEDVFSLLDKSISYEPSLSVKEGGIIKNGYNKDVDELREAKAHGKEWIANLENTEREVTGIKSLKIRYNKVFGYYIEVTKSNLNLVPDGRYIRKQTLANCERYITPELKEVEDKILGAQDKLINLEYDLFVEIRESIEKEIDRMKFTAKLISEIDCLCSLAIVALENNYCKPEIKEFGELYIEEGRHPVVEKMLPRESFVSNNTTINNEDNQLILITGPNMAGKSTYMRQVALISILAQIGSFVPAQNASIAICDKIFTRIGASDDLAGGKSTFMVEMWEVSNILKNATNRSLILLDEVGRGTSTYDGLSIAWSVIEYICNNPSLKCKTLFATHYHELTSLEDKILGVKNYSIAVKKLEDDIVFLRKIVEGGADESYGIEVAKLAGIPDDVIDRARSILERLENGDSASSNMEHINSNYNPNIIKSKEELNVKEAAFSAIEVEKDIKDIKKETIEVKPLEIKKIKEKKPNTNIQQIGFSDIGKETLLKEIASIDILKMNPMEGFNKLYDIIEKAKAL</sequence>
<dbReference type="HAMAP" id="MF_00096">
    <property type="entry name" value="MutS"/>
    <property type="match status" value="1"/>
</dbReference>
<evidence type="ECO:0000256" key="2">
    <source>
        <dbReference type="ARBA" id="ARBA00022741"/>
    </source>
</evidence>
<dbReference type="PROSITE" id="PS00486">
    <property type="entry name" value="DNA_MISMATCH_REPAIR_2"/>
    <property type="match status" value="1"/>
</dbReference>
<dbReference type="SMART" id="SM00533">
    <property type="entry name" value="MUTSd"/>
    <property type="match status" value="1"/>
</dbReference>
<dbReference type="InterPro" id="IPR045076">
    <property type="entry name" value="MutS"/>
</dbReference>
<dbReference type="SMART" id="SM00534">
    <property type="entry name" value="MUTSac"/>
    <property type="match status" value="1"/>
</dbReference>
<evidence type="ECO:0000313" key="11">
    <source>
        <dbReference type="EMBL" id="MCY6958227.1"/>
    </source>
</evidence>
<dbReference type="InterPro" id="IPR016151">
    <property type="entry name" value="DNA_mismatch_repair_MutS_N"/>
</dbReference>
<dbReference type="InterPro" id="IPR027417">
    <property type="entry name" value="P-loop_NTPase"/>
</dbReference>
<evidence type="ECO:0000256" key="4">
    <source>
        <dbReference type="ARBA" id="ARBA00022840"/>
    </source>
</evidence>
<dbReference type="SUPFAM" id="SSF53150">
    <property type="entry name" value="DNA repair protein MutS, domain II"/>
    <property type="match status" value="1"/>
</dbReference>
<evidence type="ECO:0000313" key="12">
    <source>
        <dbReference type="Proteomes" id="UP001144612"/>
    </source>
</evidence>
<keyword evidence="2 7" id="KW-0547">Nucleotide-binding</keyword>
<dbReference type="Pfam" id="PF01624">
    <property type="entry name" value="MutS_I"/>
    <property type="match status" value="1"/>
</dbReference>
<dbReference type="InterPro" id="IPR007696">
    <property type="entry name" value="DNA_mismatch_repair_MutS_core"/>
</dbReference>
<dbReference type="Pfam" id="PF00488">
    <property type="entry name" value="MutS_V"/>
    <property type="match status" value="1"/>
</dbReference>
<proteinExistence type="inferred from homology"/>
<dbReference type="InterPro" id="IPR036187">
    <property type="entry name" value="DNA_mismatch_repair_MutS_sf"/>
</dbReference>
<dbReference type="EMBL" id="JAPQFJ010000005">
    <property type="protein sequence ID" value="MCY6958227.1"/>
    <property type="molecule type" value="Genomic_DNA"/>
</dbReference>
<dbReference type="SUPFAM" id="SSF52540">
    <property type="entry name" value="P-loop containing nucleoside triphosphate hydrolases"/>
    <property type="match status" value="1"/>
</dbReference>
<keyword evidence="3 7" id="KW-0227">DNA damage</keyword>
<dbReference type="InterPro" id="IPR007695">
    <property type="entry name" value="DNA_mismatch_repair_MutS-lik_N"/>
</dbReference>
<dbReference type="Proteomes" id="UP001144612">
    <property type="component" value="Unassembled WGS sequence"/>
</dbReference>
<evidence type="ECO:0000259" key="10">
    <source>
        <dbReference type="PROSITE" id="PS00486"/>
    </source>
</evidence>
<dbReference type="InterPro" id="IPR000432">
    <property type="entry name" value="DNA_mismatch_repair_MutS_C"/>
</dbReference>
<evidence type="ECO:0000256" key="9">
    <source>
        <dbReference type="RuleBase" id="RU003756"/>
    </source>
</evidence>
<dbReference type="SUPFAM" id="SSF55271">
    <property type="entry name" value="DNA repair protein MutS, domain I"/>
    <property type="match status" value="1"/>
</dbReference>
<comment type="similarity">
    <text evidence="1 7 9">Belongs to the DNA mismatch repair MutS family.</text>
</comment>
<evidence type="ECO:0000256" key="6">
    <source>
        <dbReference type="ARBA" id="ARBA00023204"/>
    </source>
</evidence>
<dbReference type="InterPro" id="IPR005748">
    <property type="entry name" value="DNA_mismatch_repair_MutS"/>
</dbReference>
<dbReference type="InterPro" id="IPR036678">
    <property type="entry name" value="MutS_con_dom_sf"/>
</dbReference>
<comment type="function">
    <text evidence="7">This protein is involved in the repair of mismatches in DNA. It is possible that it carries out the mismatch recognition step. This protein has a weak ATPase activity.</text>
</comment>
<accession>A0ABT4D7G1</accession>
<feature type="domain" description="DNA mismatch repair proteins mutS family" evidence="10">
    <location>
        <begin position="688"/>
        <end position="704"/>
    </location>
</feature>
<comment type="caution">
    <text evidence="11">The sequence shown here is derived from an EMBL/GenBank/DDBJ whole genome shotgun (WGS) entry which is preliminary data.</text>
</comment>
<dbReference type="NCBIfam" id="TIGR01070">
    <property type="entry name" value="mutS1"/>
    <property type="match status" value="1"/>
</dbReference>
<dbReference type="Gene3D" id="3.40.50.300">
    <property type="entry name" value="P-loop containing nucleotide triphosphate hydrolases"/>
    <property type="match status" value="1"/>
</dbReference>
<keyword evidence="5 7" id="KW-0238">DNA-binding</keyword>
<organism evidence="11 12">
    <name type="scientific">Clostridium brassicae</name>
    <dbReference type="NCBI Taxonomy" id="2999072"/>
    <lineage>
        <taxon>Bacteria</taxon>
        <taxon>Bacillati</taxon>
        <taxon>Bacillota</taxon>
        <taxon>Clostridia</taxon>
        <taxon>Eubacteriales</taxon>
        <taxon>Clostridiaceae</taxon>
        <taxon>Clostridium</taxon>
    </lineage>
</organism>
<dbReference type="PANTHER" id="PTHR11361">
    <property type="entry name" value="DNA MISMATCH REPAIR PROTEIN MUTS FAMILY MEMBER"/>
    <property type="match status" value="1"/>
</dbReference>
<reference evidence="11" key="1">
    <citation type="submission" date="2022-12" db="EMBL/GenBank/DDBJ databases">
        <title>Clostridium sp. nov., isolated from industrial wastewater.</title>
        <authorList>
            <person name="Jiayan W."/>
        </authorList>
    </citation>
    <scope>NUCLEOTIDE SEQUENCE</scope>
    <source>
        <strain evidence="11">ZC22-4</strain>
    </source>
</reference>
<evidence type="ECO:0000256" key="5">
    <source>
        <dbReference type="ARBA" id="ARBA00023125"/>
    </source>
</evidence>
<dbReference type="NCBIfam" id="NF003810">
    <property type="entry name" value="PRK05399.1"/>
    <property type="match status" value="1"/>
</dbReference>
<dbReference type="Gene3D" id="3.40.1170.10">
    <property type="entry name" value="DNA repair protein MutS, domain I"/>
    <property type="match status" value="1"/>
</dbReference>
<evidence type="ECO:0000256" key="8">
    <source>
        <dbReference type="NCBIfam" id="TIGR01070"/>
    </source>
</evidence>
<dbReference type="CDD" id="cd03284">
    <property type="entry name" value="ABC_MutS1"/>
    <property type="match status" value="1"/>
</dbReference>
<gene>
    <name evidence="7 11" type="primary">mutS</name>
    <name evidence="11" type="ORF">OW729_06380</name>
</gene>
<dbReference type="InterPro" id="IPR017261">
    <property type="entry name" value="DNA_mismatch_repair_MutS/MSH"/>
</dbReference>
<evidence type="ECO:0000256" key="1">
    <source>
        <dbReference type="ARBA" id="ARBA00006271"/>
    </source>
</evidence>
<dbReference type="Gene3D" id="1.10.1420.10">
    <property type="match status" value="2"/>
</dbReference>
<dbReference type="InterPro" id="IPR007860">
    <property type="entry name" value="DNA_mmatch_repair_MutS_con_dom"/>
</dbReference>
<keyword evidence="12" id="KW-1185">Reference proteome</keyword>
<dbReference type="Pfam" id="PF05192">
    <property type="entry name" value="MutS_III"/>
    <property type="match status" value="1"/>
</dbReference>
<dbReference type="InterPro" id="IPR007861">
    <property type="entry name" value="DNA_mismatch_repair_MutS_clamp"/>
</dbReference>
<protein>
    <recommendedName>
        <fullName evidence="7 8">DNA mismatch repair protein MutS</fullName>
    </recommendedName>
</protein>